<name>A0ABU5C8A1_9BACI</name>
<dbReference type="NCBIfam" id="TIGR01835">
    <property type="entry name" value="HMG-CoA-S_prok"/>
    <property type="match status" value="1"/>
</dbReference>
<dbReference type="SUPFAM" id="SSF53901">
    <property type="entry name" value="Thiolase-like"/>
    <property type="match status" value="2"/>
</dbReference>
<reference evidence="5 6" key="1">
    <citation type="submission" date="2023-10" db="EMBL/GenBank/DDBJ databases">
        <title>Virgibacillus halophilus 5B73C genome.</title>
        <authorList>
            <person name="Miliotis G."/>
            <person name="Sengupta P."/>
            <person name="Hameed A."/>
            <person name="Chuvochina M."/>
            <person name="Mcdonagh F."/>
            <person name="Simpson A.C."/>
            <person name="Singh N.K."/>
            <person name="Rekha P.D."/>
            <person name="Raman K."/>
            <person name="Hugenholtz P."/>
            <person name="Venkateswaran K."/>
        </authorList>
    </citation>
    <scope>NUCLEOTIDE SEQUENCE [LARGE SCALE GENOMIC DNA]</scope>
    <source>
        <strain evidence="5 6">5B73C</strain>
    </source>
</reference>
<comment type="caution">
    <text evidence="5">The sequence shown here is derived from an EMBL/GenBank/DDBJ whole genome shotgun (WGS) entry which is preliminary data.</text>
</comment>
<organism evidence="5 6">
    <name type="scientific">Tigheibacillus halophilus</name>
    <dbReference type="NCBI Taxonomy" id="361280"/>
    <lineage>
        <taxon>Bacteria</taxon>
        <taxon>Bacillati</taxon>
        <taxon>Bacillota</taxon>
        <taxon>Bacilli</taxon>
        <taxon>Bacillales</taxon>
        <taxon>Bacillaceae</taxon>
        <taxon>Tigheibacillus</taxon>
    </lineage>
</organism>
<evidence type="ECO:0000256" key="1">
    <source>
        <dbReference type="ARBA" id="ARBA00007061"/>
    </source>
</evidence>
<accession>A0ABU5C8A1</accession>
<dbReference type="InterPro" id="IPR011554">
    <property type="entry name" value="HMG_CoA_synthase_prok"/>
</dbReference>
<dbReference type="RefSeq" id="WP_390355861.1">
    <property type="nucleotide sequence ID" value="NZ_JBHUIZ010000012.1"/>
</dbReference>
<evidence type="ECO:0000313" key="5">
    <source>
        <dbReference type="EMBL" id="MDY0395068.1"/>
    </source>
</evidence>
<proteinExistence type="inferred from homology"/>
<comment type="similarity">
    <text evidence="1">Belongs to the thiolase-like superfamily. HMG-CoA synthase family.</text>
</comment>
<evidence type="ECO:0000313" key="6">
    <source>
        <dbReference type="Proteomes" id="UP001281447"/>
    </source>
</evidence>
<dbReference type="EC" id="2.3.3.10" evidence="5"/>
<gene>
    <name evidence="5" type="ORF">RWE15_12380</name>
</gene>
<evidence type="ECO:0000259" key="3">
    <source>
        <dbReference type="Pfam" id="PF01154"/>
    </source>
</evidence>
<feature type="domain" description="Hydroxymethylglutaryl-coenzyme A synthase N-terminal" evidence="3">
    <location>
        <begin position="2"/>
        <end position="163"/>
    </location>
</feature>
<evidence type="ECO:0000256" key="2">
    <source>
        <dbReference type="ARBA" id="ARBA00022679"/>
    </source>
</evidence>
<dbReference type="Pfam" id="PF01154">
    <property type="entry name" value="HMG_CoA_synt_N"/>
    <property type="match status" value="1"/>
</dbReference>
<dbReference type="PANTHER" id="PTHR43323:SF2">
    <property type="entry name" value="HYDROXYMETHYLGLUTARYL-COA SYNTHASE"/>
    <property type="match status" value="1"/>
</dbReference>
<protein>
    <submittedName>
        <fullName evidence="5">Hydroxymethylglutaryl-CoA synthase</fullName>
        <ecNumber evidence="5">2.3.3.10</ecNumber>
    </submittedName>
</protein>
<dbReference type="GO" id="GO:0004421">
    <property type="term" value="F:hydroxymethylglutaryl-CoA synthase activity"/>
    <property type="evidence" value="ECO:0007669"/>
    <property type="project" value="UniProtKB-EC"/>
</dbReference>
<evidence type="ECO:0000259" key="4">
    <source>
        <dbReference type="Pfam" id="PF08540"/>
    </source>
</evidence>
<feature type="domain" description="Hydroxymethylglutaryl-coenzyme A synthase C-terminal" evidence="4">
    <location>
        <begin position="264"/>
        <end position="354"/>
    </location>
</feature>
<keyword evidence="6" id="KW-1185">Reference proteome</keyword>
<sequence>MNIGIDKMGFYSPHLYVDMNELAISRDVDPGKFTVGIGQEKMAVAPLTQDPVSLAANAALEILDETDQEKIDLVIVGTESGVDHSKSIATYIHPLLGLNPQARAFEIKQACYGATAGLQMAKGHIALHPDSKVLVIGTDIARYGLRSSGEVTQGAGAVAMLISREPRVLRLEEHHAYHTEDIMDFWRPTYAENAFVDGKFSNEQYISFFNRVWEQYKAASHLKLAEYEAICFHMPYTKMGLKALRTILEETDEANRDRLLANYEVSKTFNKNIGNIYTASLYLSLLSLLENQEGLPAGARIGMYSYGSGAVGEFFSGILQPDYQKQLHIQRHADLFASRKEISVTEYEEIFQQMLPADGSKADLAINEDPADIVLAGIEHHVRQYVNKKQ</sequence>
<dbReference type="Pfam" id="PF08540">
    <property type="entry name" value="HMG_CoA_synt_C"/>
    <property type="match status" value="2"/>
</dbReference>
<dbReference type="InterPro" id="IPR016039">
    <property type="entry name" value="Thiolase-like"/>
</dbReference>
<dbReference type="PANTHER" id="PTHR43323">
    <property type="entry name" value="3-HYDROXY-3-METHYLGLUTARYL COENZYME A SYNTHASE"/>
    <property type="match status" value="1"/>
</dbReference>
<dbReference type="Proteomes" id="UP001281447">
    <property type="component" value="Unassembled WGS sequence"/>
</dbReference>
<dbReference type="InterPro" id="IPR013528">
    <property type="entry name" value="HMG_CoA_synth_N"/>
</dbReference>
<feature type="domain" description="Hydroxymethylglutaryl-coenzyme A synthase C-terminal" evidence="4">
    <location>
        <begin position="175"/>
        <end position="249"/>
    </location>
</feature>
<dbReference type="InterPro" id="IPR013746">
    <property type="entry name" value="HMG_CoA_synt_C_dom"/>
</dbReference>
<dbReference type="Gene3D" id="3.40.47.10">
    <property type="match status" value="2"/>
</dbReference>
<keyword evidence="2 5" id="KW-0808">Transferase</keyword>
<dbReference type="CDD" id="cd00827">
    <property type="entry name" value="init_cond_enzymes"/>
    <property type="match status" value="1"/>
</dbReference>
<dbReference type="EMBL" id="JAWDIP010000003">
    <property type="protein sequence ID" value="MDY0395068.1"/>
    <property type="molecule type" value="Genomic_DNA"/>
</dbReference>
<keyword evidence="5" id="KW-0012">Acyltransferase</keyword>